<proteinExistence type="predicted"/>
<sequence length="193" mass="22227">MFALKGQERNYQSSNIDDENDGSEIGPIQISITMMTTCSLVVRLLFYSLFILFGALLIKIPTIALREYDTMLADCWQNKNQSPSNENGIHIIEGMLFTDDENDDDEIQVSIIESNLKATKRCRQEMLDHLRFDIGLSCMLMTLLLAILLLSIRLYSKLFCWPHSGMLESETFITFSNVDKKAKMKENYQYIMP</sequence>
<comment type="caution">
    <text evidence="2">The sequence shown here is derived from an EMBL/GenBank/DDBJ whole genome shotgun (WGS) entry which is preliminary data.</text>
</comment>
<keyword evidence="1" id="KW-0812">Transmembrane</keyword>
<accession>A0A922L7J7</accession>
<evidence type="ECO:0000256" key="1">
    <source>
        <dbReference type="SAM" id="Phobius"/>
    </source>
</evidence>
<dbReference type="AlphaFoldDB" id="A0A922L7J7"/>
<dbReference type="Proteomes" id="UP000790347">
    <property type="component" value="Unassembled WGS sequence"/>
</dbReference>
<gene>
    <name evidence="2" type="ORF">DERF_000297</name>
</gene>
<keyword evidence="3" id="KW-1185">Reference proteome</keyword>
<reference evidence="2" key="2">
    <citation type="journal article" date="2022" name="Res Sq">
        <title>Comparative Genomics Reveals Insights into the Divergent Evolution of Astigmatic Mites and Household Pest Adaptations.</title>
        <authorList>
            <person name="Xiong Q."/>
            <person name="Wan A.T.-Y."/>
            <person name="Liu X.-Y."/>
            <person name="Fung C.S.-H."/>
            <person name="Xiao X."/>
            <person name="Malainual N."/>
            <person name="Hou J."/>
            <person name="Wang L."/>
            <person name="Wang M."/>
            <person name="Yang K."/>
            <person name="Cui Y."/>
            <person name="Leung E."/>
            <person name="Nong W."/>
            <person name="Shin S.-K."/>
            <person name="Au S."/>
            <person name="Jeong K.Y."/>
            <person name="Chew F.T."/>
            <person name="Hui J."/>
            <person name="Leung T.F."/>
            <person name="Tungtrongchitr A."/>
            <person name="Zhong N."/>
            <person name="Liu Z."/>
            <person name="Tsui S."/>
        </authorList>
    </citation>
    <scope>NUCLEOTIDE SEQUENCE</scope>
    <source>
        <strain evidence="2">Derf</strain>
        <tissue evidence="2">Whole organism</tissue>
    </source>
</reference>
<reference evidence="2" key="1">
    <citation type="submission" date="2013-05" db="EMBL/GenBank/DDBJ databases">
        <authorList>
            <person name="Yim A.K.Y."/>
            <person name="Chan T.F."/>
            <person name="Ji K.M."/>
            <person name="Liu X.Y."/>
            <person name="Zhou J.W."/>
            <person name="Li R.Q."/>
            <person name="Yang K.Y."/>
            <person name="Li J."/>
            <person name="Li M."/>
            <person name="Law P.T.W."/>
            <person name="Wu Y.L."/>
            <person name="Cai Z.L."/>
            <person name="Qin H."/>
            <person name="Bao Y."/>
            <person name="Leung R.K.K."/>
            <person name="Ng P.K.S."/>
            <person name="Zou J."/>
            <person name="Zhong X.J."/>
            <person name="Ran P.X."/>
            <person name="Zhong N.S."/>
            <person name="Liu Z.G."/>
            <person name="Tsui S.K.W."/>
        </authorList>
    </citation>
    <scope>NUCLEOTIDE SEQUENCE</scope>
    <source>
        <strain evidence="2">Derf</strain>
        <tissue evidence="2">Whole organism</tissue>
    </source>
</reference>
<evidence type="ECO:0000313" key="3">
    <source>
        <dbReference type="Proteomes" id="UP000790347"/>
    </source>
</evidence>
<dbReference type="EMBL" id="ASGP02000001">
    <property type="protein sequence ID" value="KAH9526196.1"/>
    <property type="molecule type" value="Genomic_DNA"/>
</dbReference>
<name>A0A922L7J7_DERFA</name>
<evidence type="ECO:0000313" key="2">
    <source>
        <dbReference type="EMBL" id="KAH9526196.1"/>
    </source>
</evidence>
<keyword evidence="1" id="KW-0472">Membrane</keyword>
<keyword evidence="1" id="KW-1133">Transmembrane helix</keyword>
<feature type="transmembrane region" description="Helical" evidence="1">
    <location>
        <begin position="134"/>
        <end position="156"/>
    </location>
</feature>
<organism evidence="2 3">
    <name type="scientific">Dermatophagoides farinae</name>
    <name type="common">American house dust mite</name>
    <dbReference type="NCBI Taxonomy" id="6954"/>
    <lineage>
        <taxon>Eukaryota</taxon>
        <taxon>Metazoa</taxon>
        <taxon>Ecdysozoa</taxon>
        <taxon>Arthropoda</taxon>
        <taxon>Chelicerata</taxon>
        <taxon>Arachnida</taxon>
        <taxon>Acari</taxon>
        <taxon>Acariformes</taxon>
        <taxon>Sarcoptiformes</taxon>
        <taxon>Astigmata</taxon>
        <taxon>Psoroptidia</taxon>
        <taxon>Analgoidea</taxon>
        <taxon>Pyroglyphidae</taxon>
        <taxon>Dermatophagoidinae</taxon>
        <taxon>Dermatophagoides</taxon>
    </lineage>
</organism>
<protein>
    <submittedName>
        <fullName evidence="2">Uncharacterized protein</fullName>
    </submittedName>
</protein>
<feature type="transmembrane region" description="Helical" evidence="1">
    <location>
        <begin position="44"/>
        <end position="64"/>
    </location>
</feature>